<dbReference type="InterPro" id="IPR031723">
    <property type="entry name" value="DMSP_lyase"/>
</dbReference>
<sequence>MGRTIKRDADLLITDEKEPVKRRLRERGAAERPAELDNFLNLLARAMLHPSASTMASFVAGKVFQKLERTGTLRDKRLHDTGIPSGLEAALQNAIAARDIYAEVAQSVWRLAESLVWIRGRSGPFASLNFERAHAHSVIVGPGGLEDRADIRVGLTYMEPYSRFPDHVQRFSRAFLLLSPCELSIAGESWFSTGIGGVFAAEAGQSFAMRCTTTPLLAVWCHVEESGR</sequence>
<evidence type="ECO:0000313" key="1">
    <source>
        <dbReference type="EMBL" id="MBE1508936.1"/>
    </source>
</evidence>
<name>A0ABR9J0C3_RHIVS</name>
<dbReference type="EMBL" id="JADBEC010000002">
    <property type="protein sequence ID" value="MBE1508936.1"/>
    <property type="molecule type" value="Genomic_DNA"/>
</dbReference>
<dbReference type="Proteomes" id="UP000620262">
    <property type="component" value="Unassembled WGS sequence"/>
</dbReference>
<accession>A0ABR9J0C3</accession>
<evidence type="ECO:0008006" key="3">
    <source>
        <dbReference type="Google" id="ProtNLM"/>
    </source>
</evidence>
<dbReference type="Pfam" id="PF16867">
    <property type="entry name" value="DMSP_lyase"/>
    <property type="match status" value="1"/>
</dbReference>
<keyword evidence="2" id="KW-1185">Reference proteome</keyword>
<dbReference type="Gene3D" id="2.60.120.10">
    <property type="entry name" value="Jelly Rolls"/>
    <property type="match status" value="1"/>
</dbReference>
<proteinExistence type="predicted"/>
<evidence type="ECO:0000313" key="2">
    <source>
        <dbReference type="Proteomes" id="UP000620262"/>
    </source>
</evidence>
<organism evidence="1 2">
    <name type="scientific">Rhizobium viscosum</name>
    <name type="common">Arthrobacter viscosus</name>
    <dbReference type="NCBI Taxonomy" id="1673"/>
    <lineage>
        <taxon>Bacteria</taxon>
        <taxon>Pseudomonadati</taxon>
        <taxon>Pseudomonadota</taxon>
        <taxon>Alphaproteobacteria</taxon>
        <taxon>Hyphomicrobiales</taxon>
        <taxon>Rhizobiaceae</taxon>
        <taxon>Rhizobium/Agrobacterium group</taxon>
        <taxon>Rhizobium</taxon>
    </lineage>
</organism>
<dbReference type="InterPro" id="IPR014710">
    <property type="entry name" value="RmlC-like_jellyroll"/>
</dbReference>
<protein>
    <recommendedName>
        <fullName evidence="3">Dimethlysulfoniopropionate lyase</fullName>
    </recommendedName>
</protein>
<dbReference type="RefSeq" id="WP_192732455.1">
    <property type="nucleotide sequence ID" value="NZ_BAAAVL010000004.1"/>
</dbReference>
<comment type="caution">
    <text evidence="1">The sequence shown here is derived from an EMBL/GenBank/DDBJ whole genome shotgun (WGS) entry which is preliminary data.</text>
</comment>
<reference evidence="1 2" key="1">
    <citation type="submission" date="2020-10" db="EMBL/GenBank/DDBJ databases">
        <title>Sequencing the genomes of 1000 actinobacteria strains.</title>
        <authorList>
            <person name="Klenk H.-P."/>
        </authorList>
    </citation>
    <scope>NUCLEOTIDE SEQUENCE [LARGE SCALE GENOMIC DNA]</scope>
    <source>
        <strain evidence="1 2">DSM 7307</strain>
    </source>
</reference>
<gene>
    <name evidence="1" type="ORF">H4W29_006181</name>
</gene>